<comment type="similarity">
    <text evidence="2">Belongs to the NADH dehydrogenase family.</text>
</comment>
<keyword evidence="8" id="KW-1185">Reference proteome</keyword>
<evidence type="ECO:0000256" key="4">
    <source>
        <dbReference type="ARBA" id="ARBA00022827"/>
    </source>
</evidence>
<dbReference type="Gene3D" id="3.50.50.100">
    <property type="match status" value="1"/>
</dbReference>
<dbReference type="GO" id="GO:0003955">
    <property type="term" value="F:NAD(P)H dehydrogenase (quinone) activity"/>
    <property type="evidence" value="ECO:0007669"/>
    <property type="project" value="TreeGrafter"/>
</dbReference>
<dbReference type="SUPFAM" id="SSF51905">
    <property type="entry name" value="FAD/NAD(P)-binding domain"/>
    <property type="match status" value="2"/>
</dbReference>
<dbReference type="InterPro" id="IPR023753">
    <property type="entry name" value="FAD/NAD-binding_dom"/>
</dbReference>
<evidence type="ECO:0000256" key="5">
    <source>
        <dbReference type="ARBA" id="ARBA00023002"/>
    </source>
</evidence>
<feature type="domain" description="FAD/NAD(P)-binding" evidence="6">
    <location>
        <begin position="29"/>
        <end position="334"/>
    </location>
</feature>
<sequence length="433" mass="49168">MSYQSRANLNDPENKGFPISISQPKTPTKICILGGGFAGLYTALSLARLSWHKSLIPNITLIDKEERFLFTPFLYELITDEFRDWEIAPSFQKLLAKVKVKFCQGTVENINLKQREIHLKNQECLTYDYLVLSVGRKTFSSVVSEQEVETYPFRTLADAERLKQRLSGLELSPKPKISIAVIGGGPNGVELAGKLADRLQKRGQIYLIVRGQQILKGFSNFSRKVAYQSLASRGVQLKFQTQIQSVDHHHITLIEPEQQHKIPIDLVIETVGTQPREWLYHLDCQHNKRGQVLTTPTLQFIDYPEVFALGDLADIRNLQGQQVPATAQAAFQQGAATADNLKALIMGKSLKAFHYVHLGEMLTLGVREAIVSSFGINLSGLIACWVRTWVYILLRMPTVNHRLQVTQYRWKQGIKNLFKIPWKSSKFNFHKPL</sequence>
<evidence type="ECO:0000256" key="2">
    <source>
        <dbReference type="ARBA" id="ARBA00005272"/>
    </source>
</evidence>
<evidence type="ECO:0000313" key="8">
    <source>
        <dbReference type="Proteomes" id="UP000182190"/>
    </source>
</evidence>
<comment type="cofactor">
    <cofactor evidence="1">
        <name>FAD</name>
        <dbReference type="ChEBI" id="CHEBI:57692"/>
    </cofactor>
</comment>
<dbReference type="InterPro" id="IPR051169">
    <property type="entry name" value="NADH-Q_oxidoreductase"/>
</dbReference>
<dbReference type="InterPro" id="IPR036188">
    <property type="entry name" value="FAD/NAD-bd_sf"/>
</dbReference>
<dbReference type="AlphaFoldDB" id="A0A7Z9DV23"/>
<dbReference type="OrthoDB" id="9781621at2"/>
<keyword evidence="4" id="KW-0274">FAD</keyword>
<evidence type="ECO:0000256" key="1">
    <source>
        <dbReference type="ARBA" id="ARBA00001974"/>
    </source>
</evidence>
<dbReference type="PRINTS" id="PR00411">
    <property type="entry name" value="PNDRDTASEI"/>
</dbReference>
<dbReference type="Proteomes" id="UP000182190">
    <property type="component" value="Unassembled WGS sequence"/>
</dbReference>
<proteinExistence type="inferred from homology"/>
<evidence type="ECO:0000313" key="7">
    <source>
        <dbReference type="EMBL" id="VXD11801.1"/>
    </source>
</evidence>
<dbReference type="EMBL" id="CZCS02000007">
    <property type="protein sequence ID" value="VXD11801.1"/>
    <property type="molecule type" value="Genomic_DNA"/>
</dbReference>
<protein>
    <submittedName>
        <fullName evidence="7">FAD-dependent pyridine nucleotide-disulphide oxidoreductase</fullName>
    </submittedName>
</protein>
<keyword evidence="5" id="KW-0560">Oxidoreductase</keyword>
<comment type="caution">
    <text evidence="7">The sequence shown here is derived from an EMBL/GenBank/DDBJ whole genome shotgun (WGS) entry which is preliminary data.</text>
</comment>
<name>A0A7Z9DV23_9CYAN</name>
<reference evidence="7" key="1">
    <citation type="submission" date="2019-10" db="EMBL/GenBank/DDBJ databases">
        <authorList>
            <consortium name="Genoscope - CEA"/>
            <person name="William W."/>
        </authorList>
    </citation>
    <scope>NUCLEOTIDE SEQUENCE [LARGE SCALE GENOMIC DNA]</scope>
    <source>
        <strain evidence="7">BBR_PRJEB10994</strain>
    </source>
</reference>
<dbReference type="Pfam" id="PF07992">
    <property type="entry name" value="Pyr_redox_2"/>
    <property type="match status" value="1"/>
</dbReference>
<organism evidence="7 8">
    <name type="scientific">Planktothrix paucivesiculata PCC 9631</name>
    <dbReference type="NCBI Taxonomy" id="671071"/>
    <lineage>
        <taxon>Bacteria</taxon>
        <taxon>Bacillati</taxon>
        <taxon>Cyanobacteriota</taxon>
        <taxon>Cyanophyceae</taxon>
        <taxon>Oscillatoriophycideae</taxon>
        <taxon>Oscillatoriales</taxon>
        <taxon>Microcoleaceae</taxon>
        <taxon>Planktothrix</taxon>
    </lineage>
</organism>
<keyword evidence="3" id="KW-0285">Flavoprotein</keyword>
<dbReference type="RefSeq" id="WP_083623440.1">
    <property type="nucleotide sequence ID" value="NZ_LR735026.1"/>
</dbReference>
<dbReference type="PRINTS" id="PR00368">
    <property type="entry name" value="FADPNR"/>
</dbReference>
<gene>
    <name evidence="7" type="ORF">PL9631_1040022</name>
</gene>
<accession>A0A7Z9DV23</accession>
<evidence type="ECO:0000256" key="3">
    <source>
        <dbReference type="ARBA" id="ARBA00022630"/>
    </source>
</evidence>
<dbReference type="PANTHER" id="PTHR42913:SF4">
    <property type="entry name" value="ALTERNATIVE NAD(P)H-UBIQUINONE OXIDOREDUCTASE C1, CHLOROPLASTIC_MITOCHONDRIAL"/>
    <property type="match status" value="1"/>
</dbReference>
<dbReference type="GO" id="GO:0019646">
    <property type="term" value="P:aerobic electron transport chain"/>
    <property type="evidence" value="ECO:0007669"/>
    <property type="project" value="TreeGrafter"/>
</dbReference>
<dbReference type="PANTHER" id="PTHR42913">
    <property type="entry name" value="APOPTOSIS-INDUCING FACTOR 1"/>
    <property type="match status" value="1"/>
</dbReference>
<evidence type="ECO:0000259" key="6">
    <source>
        <dbReference type="Pfam" id="PF07992"/>
    </source>
</evidence>